<dbReference type="PANTHER" id="PTHR31513">
    <property type="entry name" value="EPHRIN TYPE-B RECEPTOR"/>
    <property type="match status" value="1"/>
</dbReference>
<gene>
    <name evidence="1" type="ORF">NP493_1849g00004</name>
</gene>
<proteinExistence type="predicted"/>
<sequence>ILPELSESFQAFEELQIYGNAHLAIGPTSAPAGESLYFLHMIGDRTGVVHVGPNQVMDLERSFIDTPFSTYIYSGGYMGLAPNTELQHVFVHVEGVLDLIVNLTLVHGGELRLFQTGSTGDLPRLNYRINGTTVIKAGSKINASEPFAHADQYKLQFGHLIVEGGGEVHGKNLHIQANVVLVDDGGYIDVSDGGYLSRTRSSSGASHGGVGGRGGCGPGYVSCRLVRNSPYGNIHDPVMHGSGGGGAHGGIGGGILRLDVLDLLVVDGYIRANSLDLAGDRAGGSGGSGGSIYIRAGNFTGGHTGAIQATGGAGQLGSGRGASGSGAGGRVALYHSTVDQHPPYRGRYDTQGGPVGTTAEAGASGTVFIHHETTNRKTLRVDNRGRAPKVETAAIHNSGTRLDLTISSPTRATSFTKNGIRVTSSCAPYNRYTPSSHYLLPYLFDHTFGPAADEYFRSNSYRTSCHISIELNQTYFVNNVRIFPTASARTRFKVGAVEM</sequence>
<dbReference type="AlphaFoldDB" id="A0AAD9N5F8"/>
<reference evidence="1" key="1">
    <citation type="journal article" date="2023" name="Mol. Biol. Evol.">
        <title>Third-Generation Sequencing Reveals the Adaptive Role of the Epigenome in Three Deep-Sea Polychaetes.</title>
        <authorList>
            <person name="Perez M."/>
            <person name="Aroh O."/>
            <person name="Sun Y."/>
            <person name="Lan Y."/>
            <person name="Juniper S.K."/>
            <person name="Young C.R."/>
            <person name="Angers B."/>
            <person name="Qian P.Y."/>
        </authorList>
    </citation>
    <scope>NUCLEOTIDE SEQUENCE</scope>
    <source>
        <strain evidence="1">R07B-5</strain>
    </source>
</reference>
<dbReference type="EMBL" id="JAODUO010001850">
    <property type="protein sequence ID" value="KAK2157762.1"/>
    <property type="molecule type" value="Genomic_DNA"/>
</dbReference>
<keyword evidence="2" id="KW-1185">Reference proteome</keyword>
<protein>
    <submittedName>
        <fullName evidence="1">Uncharacterized protein</fullName>
    </submittedName>
</protein>
<dbReference type="Proteomes" id="UP001209878">
    <property type="component" value="Unassembled WGS sequence"/>
</dbReference>
<dbReference type="PANTHER" id="PTHR31513:SF2">
    <property type="entry name" value="MRAZ"/>
    <property type="match status" value="1"/>
</dbReference>
<feature type="non-terminal residue" evidence="1">
    <location>
        <position position="1"/>
    </location>
</feature>
<evidence type="ECO:0000313" key="2">
    <source>
        <dbReference type="Proteomes" id="UP001209878"/>
    </source>
</evidence>
<accession>A0AAD9N5F8</accession>
<comment type="caution">
    <text evidence="1">The sequence shown here is derived from an EMBL/GenBank/DDBJ whole genome shotgun (WGS) entry which is preliminary data.</text>
</comment>
<evidence type="ECO:0000313" key="1">
    <source>
        <dbReference type="EMBL" id="KAK2157762.1"/>
    </source>
</evidence>
<name>A0AAD9N5F8_RIDPI</name>
<organism evidence="1 2">
    <name type="scientific">Ridgeia piscesae</name>
    <name type="common">Tubeworm</name>
    <dbReference type="NCBI Taxonomy" id="27915"/>
    <lineage>
        <taxon>Eukaryota</taxon>
        <taxon>Metazoa</taxon>
        <taxon>Spiralia</taxon>
        <taxon>Lophotrochozoa</taxon>
        <taxon>Annelida</taxon>
        <taxon>Polychaeta</taxon>
        <taxon>Sedentaria</taxon>
        <taxon>Canalipalpata</taxon>
        <taxon>Sabellida</taxon>
        <taxon>Siboglinidae</taxon>
        <taxon>Ridgeia</taxon>
    </lineage>
</organism>